<feature type="region of interest" description="Disordered" evidence="1">
    <location>
        <begin position="132"/>
        <end position="153"/>
    </location>
</feature>
<keyword evidence="3" id="KW-1185">Reference proteome</keyword>
<gene>
    <name evidence="2" type="ORF">BS50DRAFT_392308</name>
</gene>
<evidence type="ECO:0000313" key="3">
    <source>
        <dbReference type="Proteomes" id="UP000240883"/>
    </source>
</evidence>
<dbReference type="AlphaFoldDB" id="A0A2T2NQ07"/>
<proteinExistence type="predicted"/>
<dbReference type="EMBL" id="KZ678135">
    <property type="protein sequence ID" value="PSN67459.1"/>
    <property type="molecule type" value="Genomic_DNA"/>
</dbReference>
<dbReference type="Proteomes" id="UP000240883">
    <property type="component" value="Unassembled WGS sequence"/>
</dbReference>
<accession>A0A2T2NQ07</accession>
<protein>
    <submittedName>
        <fullName evidence="2">Uncharacterized protein</fullName>
    </submittedName>
</protein>
<sequence length="191" mass="20415">MQPAASQRAVRHGARADCLSDNGLGMLPVPRQTTVTVCGTWHARFGRVCGSSATVYASCTGKHCRLQWQHRLSCSIPDSQLSSSPALQLPKLPALQRIPHHALPCYTAGPRSAPSPRWTPLLVDRQPVSLGTRAPPAASDHFPSPIQDTSQPSDLAASAGLRALCASWCRGVDADRLDAACPRRADLIRIG</sequence>
<evidence type="ECO:0000313" key="2">
    <source>
        <dbReference type="EMBL" id="PSN67459.1"/>
    </source>
</evidence>
<organism evidence="2 3">
    <name type="scientific">Corynespora cassiicola Philippines</name>
    <dbReference type="NCBI Taxonomy" id="1448308"/>
    <lineage>
        <taxon>Eukaryota</taxon>
        <taxon>Fungi</taxon>
        <taxon>Dikarya</taxon>
        <taxon>Ascomycota</taxon>
        <taxon>Pezizomycotina</taxon>
        <taxon>Dothideomycetes</taxon>
        <taxon>Pleosporomycetidae</taxon>
        <taxon>Pleosporales</taxon>
        <taxon>Corynesporascaceae</taxon>
        <taxon>Corynespora</taxon>
    </lineage>
</organism>
<evidence type="ECO:0000256" key="1">
    <source>
        <dbReference type="SAM" id="MobiDB-lite"/>
    </source>
</evidence>
<name>A0A2T2NQ07_CORCC</name>
<reference evidence="2 3" key="1">
    <citation type="journal article" date="2018" name="Front. Microbiol.">
        <title>Genome-Wide Analysis of Corynespora cassiicola Leaf Fall Disease Putative Effectors.</title>
        <authorList>
            <person name="Lopez D."/>
            <person name="Ribeiro S."/>
            <person name="Label P."/>
            <person name="Fumanal B."/>
            <person name="Venisse J.S."/>
            <person name="Kohler A."/>
            <person name="de Oliveira R.R."/>
            <person name="Labutti K."/>
            <person name="Lipzen A."/>
            <person name="Lail K."/>
            <person name="Bauer D."/>
            <person name="Ohm R.A."/>
            <person name="Barry K.W."/>
            <person name="Spatafora J."/>
            <person name="Grigoriev I.V."/>
            <person name="Martin F.M."/>
            <person name="Pujade-Renaud V."/>
        </authorList>
    </citation>
    <scope>NUCLEOTIDE SEQUENCE [LARGE SCALE GENOMIC DNA]</scope>
    <source>
        <strain evidence="2 3">Philippines</strain>
    </source>
</reference>